<keyword evidence="2" id="KW-1133">Transmembrane helix</keyword>
<dbReference type="Proteomes" id="UP000505020">
    <property type="component" value="Chromosome"/>
</dbReference>
<reference evidence="3 4" key="1">
    <citation type="submission" date="2020-05" db="EMBL/GenBank/DDBJ databases">
        <title>Halorubrum RHB-C sp.nov., an extremely halophilic archaeon isolated from solar salt farm.</title>
        <authorList>
            <person name="Ho H."/>
            <person name="Danganan R.E."/>
            <person name="Dedeles G.R."/>
            <person name="Kim S.-G."/>
        </authorList>
    </citation>
    <scope>NUCLEOTIDE SEQUENCE [LARGE SCALE GENOMIC DNA]</scope>
    <source>
        <strain evidence="3 4">RHB-C</strain>
    </source>
</reference>
<keyword evidence="2" id="KW-0812">Transmembrane</keyword>
<name>A0A7D3Y087_9EURY</name>
<feature type="transmembrane region" description="Helical" evidence="2">
    <location>
        <begin position="570"/>
        <end position="590"/>
    </location>
</feature>
<dbReference type="RefSeq" id="WP_173228331.1">
    <property type="nucleotide sequence ID" value="NZ_CP053941.1"/>
</dbReference>
<evidence type="ECO:0000256" key="2">
    <source>
        <dbReference type="SAM" id="Phobius"/>
    </source>
</evidence>
<keyword evidence="4" id="KW-1185">Reference proteome</keyword>
<evidence type="ECO:0000313" key="3">
    <source>
        <dbReference type="EMBL" id="QKG91693.1"/>
    </source>
</evidence>
<evidence type="ECO:0000313" key="4">
    <source>
        <dbReference type="Proteomes" id="UP000505020"/>
    </source>
</evidence>
<dbReference type="AlphaFoldDB" id="A0A7D3Y087"/>
<keyword evidence="2" id="KW-0472">Membrane</keyword>
<protein>
    <submittedName>
        <fullName evidence="3">Uncharacterized protein</fullName>
    </submittedName>
</protein>
<evidence type="ECO:0000256" key="1">
    <source>
        <dbReference type="SAM" id="MobiDB-lite"/>
    </source>
</evidence>
<organism evidence="3 4">
    <name type="scientific">Halorubrum salinarum</name>
    <dbReference type="NCBI Taxonomy" id="2739057"/>
    <lineage>
        <taxon>Archaea</taxon>
        <taxon>Methanobacteriati</taxon>
        <taxon>Methanobacteriota</taxon>
        <taxon>Stenosarchaea group</taxon>
        <taxon>Halobacteria</taxon>
        <taxon>Halobacteriales</taxon>
        <taxon>Haloferacaceae</taxon>
        <taxon>Halorubrum</taxon>
    </lineage>
</organism>
<sequence>MRTINRRLLIGLVLLAIFSGAVSGVTVVLSETAQTPAHDSSSGSLNEGERGVQIGLSDYPPNTQQVSLTVTLSDDVNGYGPIDTATTVYLRHYNGTLVDTEPIDSQKNITFNGDYPEGKYLVTVDDPNNGHQWTRYLSPNLPYTSENGRVRINASVVNGDIYDGEPYNVRKVTVEITSDVNKPTLSDPQPTGGRLIENSPVELSIDISDPDFGTSEGDELTVTFYDESDGSELGTQTITQNQTVNETFDNPVSGTNEWSVRVEDSYGNVVESETFSFQTPEVLELRNESAPNTLVTEESDIEVRFFGRESGEVITRTATNGTVDMTGLPVDEPLIASTDVDGYFQRSIAIDSILEQQRMFLLPESADASQVDWVLDDNSGRFDPGETTLFIERPIEIDGTTKYRVIYGEQFGGTGRTASTLATGDRYRLRVENQDGNTRLLGSYLAAGAAQETLTVGSVDFPGLDDTGTAFSAVLNDEDGVIDYRFADDSAETDELTVEIYKNGELVRNSTLSGPVQTVREQVPLSDLNHSEGDSYRIEYSADRNGIVIDGERIVGDVPELADDWNIDAGLLNILGMITIVASFGGVVILSPRHAGIVAFSVAFALSIIGVVAINQVLIGLGFVASGLFAAAGGNP</sequence>
<feature type="compositionally biased region" description="Polar residues" evidence="1">
    <location>
        <begin position="35"/>
        <end position="45"/>
    </location>
</feature>
<accession>A0A7D3Y087</accession>
<gene>
    <name evidence="3" type="ORF">HPS36_02090</name>
</gene>
<feature type="transmembrane region" description="Helical" evidence="2">
    <location>
        <begin position="597"/>
        <end position="630"/>
    </location>
</feature>
<dbReference type="GeneID" id="55593754"/>
<dbReference type="EMBL" id="CP053941">
    <property type="protein sequence ID" value="QKG91693.1"/>
    <property type="molecule type" value="Genomic_DNA"/>
</dbReference>
<feature type="region of interest" description="Disordered" evidence="1">
    <location>
        <begin position="35"/>
        <end position="60"/>
    </location>
</feature>
<proteinExistence type="predicted"/>
<dbReference type="KEGG" id="hsai:HPS36_02090"/>